<evidence type="ECO:0000256" key="2">
    <source>
        <dbReference type="ARBA" id="ARBA00022448"/>
    </source>
</evidence>
<evidence type="ECO:0000256" key="3">
    <source>
        <dbReference type="ARBA" id="ARBA00022741"/>
    </source>
</evidence>
<accession>A0A640SHI6</accession>
<feature type="compositionally biased region" description="Gly residues" evidence="6">
    <location>
        <begin position="308"/>
        <end position="347"/>
    </location>
</feature>
<keyword evidence="4 8" id="KW-0067">ATP-binding</keyword>
<dbReference type="InterPro" id="IPR003439">
    <property type="entry name" value="ABC_transporter-like_ATP-bd"/>
</dbReference>
<evidence type="ECO:0000256" key="4">
    <source>
        <dbReference type="ARBA" id="ARBA00022840"/>
    </source>
</evidence>
<dbReference type="AlphaFoldDB" id="A0A640SHI6"/>
<dbReference type="Gene3D" id="3.40.50.300">
    <property type="entry name" value="P-loop containing nucleotide triphosphate hydrolases"/>
    <property type="match status" value="1"/>
</dbReference>
<dbReference type="InterPro" id="IPR050763">
    <property type="entry name" value="ABC_transporter_ATP-binding"/>
</dbReference>
<keyword evidence="5" id="KW-0046">Antibiotic resistance</keyword>
<dbReference type="GO" id="GO:0016887">
    <property type="term" value="F:ATP hydrolysis activity"/>
    <property type="evidence" value="ECO:0007669"/>
    <property type="project" value="InterPro"/>
</dbReference>
<dbReference type="CDD" id="cd03230">
    <property type="entry name" value="ABC_DR_subfamily_A"/>
    <property type="match status" value="1"/>
</dbReference>
<evidence type="ECO:0000256" key="6">
    <source>
        <dbReference type="SAM" id="MobiDB-lite"/>
    </source>
</evidence>
<dbReference type="PROSITE" id="PS50893">
    <property type="entry name" value="ABC_TRANSPORTER_2"/>
    <property type="match status" value="1"/>
</dbReference>
<dbReference type="Proteomes" id="UP000435837">
    <property type="component" value="Unassembled WGS sequence"/>
</dbReference>
<dbReference type="PROSITE" id="PS00211">
    <property type="entry name" value="ABC_TRANSPORTER_1"/>
    <property type="match status" value="1"/>
</dbReference>
<evidence type="ECO:0000259" key="7">
    <source>
        <dbReference type="PROSITE" id="PS50893"/>
    </source>
</evidence>
<dbReference type="EMBL" id="BLIN01000005">
    <property type="protein sequence ID" value="GFE10324.1"/>
    <property type="molecule type" value="Genomic_DNA"/>
</dbReference>
<dbReference type="InterPro" id="IPR017871">
    <property type="entry name" value="ABC_transporter-like_CS"/>
</dbReference>
<reference evidence="8 9" key="1">
    <citation type="submission" date="2019-12" db="EMBL/GenBank/DDBJ databases">
        <title>Whole genome shotgun sequence of Streptomyces caniferus NBRC 15389.</title>
        <authorList>
            <person name="Ichikawa N."/>
            <person name="Kimura A."/>
            <person name="Kitahashi Y."/>
            <person name="Komaki H."/>
            <person name="Tamura T."/>
        </authorList>
    </citation>
    <scope>NUCLEOTIDE SEQUENCE [LARGE SCALE GENOMIC DNA]</scope>
    <source>
        <strain evidence="8 9">NBRC 15389</strain>
    </source>
</reference>
<dbReference type="SUPFAM" id="SSF52540">
    <property type="entry name" value="P-loop containing nucleoside triphosphate hydrolases"/>
    <property type="match status" value="1"/>
</dbReference>
<dbReference type="SMART" id="SM00382">
    <property type="entry name" value="AAA"/>
    <property type="match status" value="1"/>
</dbReference>
<evidence type="ECO:0000256" key="1">
    <source>
        <dbReference type="ARBA" id="ARBA00004202"/>
    </source>
</evidence>
<dbReference type="PANTHER" id="PTHR42711:SF16">
    <property type="entry name" value="ABC TRANSPORTER ATP-BINDING PROTEIN"/>
    <property type="match status" value="1"/>
</dbReference>
<dbReference type="GO" id="GO:0046677">
    <property type="term" value="P:response to antibiotic"/>
    <property type="evidence" value="ECO:0007669"/>
    <property type="project" value="UniProtKB-KW"/>
</dbReference>
<feature type="domain" description="ABC transporter" evidence="7">
    <location>
        <begin position="29"/>
        <end position="255"/>
    </location>
</feature>
<dbReference type="Pfam" id="PF00005">
    <property type="entry name" value="ABC_tran"/>
    <property type="match status" value="1"/>
</dbReference>
<organism evidence="8 9">
    <name type="scientific">Streptomyces caniferus</name>
    <dbReference type="NCBI Taxonomy" id="285557"/>
    <lineage>
        <taxon>Bacteria</taxon>
        <taxon>Bacillati</taxon>
        <taxon>Actinomycetota</taxon>
        <taxon>Actinomycetes</taxon>
        <taxon>Kitasatosporales</taxon>
        <taxon>Streptomycetaceae</taxon>
        <taxon>Streptomyces</taxon>
    </lineage>
</organism>
<feature type="region of interest" description="Disordered" evidence="6">
    <location>
        <begin position="1"/>
        <end position="21"/>
    </location>
</feature>
<dbReference type="GO" id="GO:0005524">
    <property type="term" value="F:ATP binding"/>
    <property type="evidence" value="ECO:0007669"/>
    <property type="project" value="UniProtKB-KW"/>
</dbReference>
<evidence type="ECO:0000313" key="9">
    <source>
        <dbReference type="Proteomes" id="UP000435837"/>
    </source>
</evidence>
<dbReference type="InterPro" id="IPR027417">
    <property type="entry name" value="P-loop_NTPase"/>
</dbReference>
<gene>
    <name evidence="8" type="ORF">Scani_65920</name>
</gene>
<keyword evidence="2" id="KW-0813">Transport</keyword>
<sequence length="354" mass="37621">MTTTEQPTVPPSRAPSAATVAAGSARPVIRVRDMRMAYGGTDVLHGIDLDIRRGEIFALLGPNGAGKTTTVEILEGFRQRSAGEVAVLGTDPARGDDAWRARIGLVLQSWRDHRRWQVAELLRHFALYYPAPRDPAELLALVGLTEQAGQQVDRLSGGQRRRLDVALAIVGRPELLFLDEPTTGFDPEARRDFHDLVERLARDEGVTILLTTHDLAEAERLADRIAVLVNGRIRAGGTPAELALRAAAQAEVRWTAADGTARRERTADPSQLVWELHRDTGGPVADLEVRRPTLEDTYLHMVHRDGGDGPGAGIESGGGGAGVESGPGIAGEGEGESTGGGSGGAGASDGERQA</sequence>
<comment type="caution">
    <text evidence="8">The sequence shown here is derived from an EMBL/GenBank/DDBJ whole genome shotgun (WGS) entry which is preliminary data.</text>
</comment>
<evidence type="ECO:0000313" key="8">
    <source>
        <dbReference type="EMBL" id="GFE10324.1"/>
    </source>
</evidence>
<dbReference type="OrthoDB" id="9804819at2"/>
<evidence type="ECO:0000256" key="5">
    <source>
        <dbReference type="ARBA" id="ARBA00023251"/>
    </source>
</evidence>
<dbReference type="PANTHER" id="PTHR42711">
    <property type="entry name" value="ABC TRANSPORTER ATP-BINDING PROTEIN"/>
    <property type="match status" value="1"/>
</dbReference>
<keyword evidence="3" id="KW-0547">Nucleotide-binding</keyword>
<name>A0A640SHI6_9ACTN</name>
<comment type="subcellular location">
    <subcellularLocation>
        <location evidence="1">Cell membrane</location>
        <topology evidence="1">Peripheral membrane protein</topology>
    </subcellularLocation>
</comment>
<dbReference type="GO" id="GO:0005886">
    <property type="term" value="C:plasma membrane"/>
    <property type="evidence" value="ECO:0007669"/>
    <property type="project" value="UniProtKB-SubCell"/>
</dbReference>
<feature type="region of interest" description="Disordered" evidence="6">
    <location>
        <begin position="303"/>
        <end position="354"/>
    </location>
</feature>
<protein>
    <submittedName>
        <fullName evidence="8">Multidrug ABC transporter ATP-binding protein</fullName>
    </submittedName>
</protein>
<proteinExistence type="predicted"/>
<dbReference type="InterPro" id="IPR003593">
    <property type="entry name" value="AAA+_ATPase"/>
</dbReference>